<comment type="similarity">
    <text evidence="1 2">Belongs to the OprB family.</text>
</comment>
<proteinExistence type="inferred from homology"/>
<dbReference type="EMBL" id="JABBGM010000018">
    <property type="protein sequence ID" value="NML96151.1"/>
    <property type="molecule type" value="Genomic_DNA"/>
</dbReference>
<dbReference type="InterPro" id="IPR038673">
    <property type="entry name" value="OprB_sf"/>
</dbReference>
<dbReference type="InterPro" id="IPR007049">
    <property type="entry name" value="Carb-sel_porin_OprB"/>
</dbReference>
<evidence type="ECO:0000256" key="1">
    <source>
        <dbReference type="ARBA" id="ARBA00008769"/>
    </source>
</evidence>
<dbReference type="GO" id="GO:0008643">
    <property type="term" value="P:carbohydrate transport"/>
    <property type="evidence" value="ECO:0007669"/>
    <property type="project" value="InterPro"/>
</dbReference>
<comment type="caution">
    <text evidence="3">The sequence shown here is derived from an EMBL/GenBank/DDBJ whole genome shotgun (WGS) entry which is preliminary data.</text>
</comment>
<evidence type="ECO:0000256" key="2">
    <source>
        <dbReference type="RuleBase" id="RU363072"/>
    </source>
</evidence>
<feature type="signal peptide" evidence="2">
    <location>
        <begin position="1"/>
        <end position="16"/>
    </location>
</feature>
<dbReference type="Gene3D" id="2.40.160.180">
    <property type="entry name" value="Carbohydrate-selective porin OprB"/>
    <property type="match status" value="1"/>
</dbReference>
<reference evidence="3 4" key="1">
    <citation type="submission" date="2020-04" db="EMBL/GenBank/DDBJ databases">
        <title>Novosphingobium sp. TW-4 isolated from soil.</title>
        <authorList>
            <person name="Dahal R.H."/>
            <person name="Chaudhary D.K."/>
        </authorList>
    </citation>
    <scope>NUCLEOTIDE SEQUENCE [LARGE SCALE GENOMIC DNA]</scope>
    <source>
        <strain evidence="3 4">TW-4</strain>
    </source>
</reference>
<name>A0A7Y0BUJ9_9SPHN</name>
<evidence type="ECO:0000313" key="3">
    <source>
        <dbReference type="EMBL" id="NML96151.1"/>
    </source>
</evidence>
<accession>A0A7Y0BUJ9</accession>
<keyword evidence="2" id="KW-0732">Signal</keyword>
<protein>
    <submittedName>
        <fullName evidence="3">Carbohydrate porin</fullName>
    </submittedName>
</protein>
<dbReference type="AlphaFoldDB" id="A0A7Y0BUJ9"/>
<feature type="chain" id="PRO_5031611687" evidence="2">
    <location>
        <begin position="17"/>
        <end position="433"/>
    </location>
</feature>
<organism evidence="3 4">
    <name type="scientific">Novosphingobium olei</name>
    <dbReference type="NCBI Taxonomy" id="2728851"/>
    <lineage>
        <taxon>Bacteria</taxon>
        <taxon>Pseudomonadati</taxon>
        <taxon>Pseudomonadota</taxon>
        <taxon>Alphaproteobacteria</taxon>
        <taxon>Sphingomonadales</taxon>
        <taxon>Sphingomonadaceae</taxon>
        <taxon>Novosphingobium</taxon>
    </lineage>
</organism>
<dbReference type="GO" id="GO:0015288">
    <property type="term" value="F:porin activity"/>
    <property type="evidence" value="ECO:0007669"/>
    <property type="project" value="InterPro"/>
</dbReference>
<dbReference type="Proteomes" id="UP000583556">
    <property type="component" value="Unassembled WGS sequence"/>
</dbReference>
<evidence type="ECO:0000313" key="4">
    <source>
        <dbReference type="Proteomes" id="UP000583556"/>
    </source>
</evidence>
<keyword evidence="4" id="KW-1185">Reference proteome</keyword>
<sequence length="433" mass="46345">MLPLLAVCAASVPACAQDTGSDAQTIAVHAQATLVAQGVGGFVSPYAGPNSLTPRQLKETTDVTVYAGVRPWAGAELWVNPEIDQGFGLSNTLGAAGFPSAEAYKVGKSAPYLRLQRLFLRQTIGLGGGDGAISAAANQLAGLQDRNRLVLTVGKFGVGDVFDTNRYAHDPRGDFLNWSVVDTGSFDYAADAWGYSYGVAAEWYQGPWTVRLGLFNLSKVPNGEVLEHDFSQNQLVGEIEHRHSIGGRSGAVRITGFRNRGRFSRFDEALALAERTGRPVDASLTRRRMDRFGIALNAEQELTATLGVFLRAGTTDGAIEPYDFTDIDRTLAVGLSLSGKGWGRSTDTFGLAIADNAISAVHKRYLAAGGIGVLVGDGQLPHPGDEQVIEAYYAWHPRAPLTITADCQRLVNPGYNRDRGPVNVFALRVHAAI</sequence>
<gene>
    <name evidence="3" type="ORF">HHL27_21025</name>
</gene>
<dbReference type="Pfam" id="PF04966">
    <property type="entry name" value="OprB"/>
    <property type="match status" value="1"/>
</dbReference>
<dbReference type="GO" id="GO:0016020">
    <property type="term" value="C:membrane"/>
    <property type="evidence" value="ECO:0007669"/>
    <property type="project" value="InterPro"/>
</dbReference>